<evidence type="ECO:0000313" key="6">
    <source>
        <dbReference type="Proteomes" id="UP000251889"/>
    </source>
</evidence>
<dbReference type="Gene3D" id="1.10.490.10">
    <property type="entry name" value="Globins"/>
    <property type="match status" value="1"/>
</dbReference>
<dbReference type="OrthoDB" id="25954at2"/>
<comment type="caution">
    <text evidence="5">The sequence shown here is derived from an EMBL/GenBank/DDBJ whole genome shotgun (WGS) entry which is preliminary data.</text>
</comment>
<protein>
    <submittedName>
        <fullName evidence="5">Sec-independent protein translocase TatC</fullName>
    </submittedName>
</protein>
<evidence type="ECO:0000256" key="3">
    <source>
        <dbReference type="ARBA" id="ARBA00022723"/>
    </source>
</evidence>
<evidence type="ECO:0000256" key="4">
    <source>
        <dbReference type="ARBA" id="ARBA00023004"/>
    </source>
</evidence>
<dbReference type="AlphaFoldDB" id="A0A364YAV3"/>
<dbReference type="GO" id="GO:0020037">
    <property type="term" value="F:heme binding"/>
    <property type="evidence" value="ECO:0007669"/>
    <property type="project" value="InterPro"/>
</dbReference>
<reference evidence="5 6" key="1">
    <citation type="submission" date="2018-06" db="EMBL/GenBank/DDBJ databases">
        <title>Chryseolinea flavus sp. nov., a member of the phylum Bacteroidetes isolated from soil.</title>
        <authorList>
            <person name="Li Y."/>
            <person name="Wang J."/>
        </authorList>
    </citation>
    <scope>NUCLEOTIDE SEQUENCE [LARGE SCALE GENOMIC DNA]</scope>
    <source>
        <strain evidence="5 6">SDU1-6</strain>
    </source>
</reference>
<proteinExistence type="predicted"/>
<keyword evidence="2" id="KW-0349">Heme</keyword>
<dbReference type="InterPro" id="IPR001486">
    <property type="entry name" value="Hemoglobin_trunc"/>
</dbReference>
<keyword evidence="1" id="KW-0813">Transport</keyword>
<evidence type="ECO:0000256" key="2">
    <source>
        <dbReference type="ARBA" id="ARBA00022617"/>
    </source>
</evidence>
<dbReference type="InterPro" id="IPR012292">
    <property type="entry name" value="Globin/Proto"/>
</dbReference>
<evidence type="ECO:0000313" key="5">
    <source>
        <dbReference type="EMBL" id="RAW03485.1"/>
    </source>
</evidence>
<dbReference type="EMBL" id="QMFY01000001">
    <property type="protein sequence ID" value="RAW03485.1"/>
    <property type="molecule type" value="Genomic_DNA"/>
</dbReference>
<dbReference type="GO" id="GO:0019825">
    <property type="term" value="F:oxygen binding"/>
    <property type="evidence" value="ECO:0007669"/>
    <property type="project" value="InterPro"/>
</dbReference>
<dbReference type="Proteomes" id="UP000251889">
    <property type="component" value="Unassembled WGS sequence"/>
</dbReference>
<dbReference type="CDD" id="cd08916">
    <property type="entry name" value="TrHb3_P"/>
    <property type="match status" value="1"/>
</dbReference>
<keyword evidence="6" id="KW-1185">Reference proteome</keyword>
<dbReference type="GO" id="GO:0046872">
    <property type="term" value="F:metal ion binding"/>
    <property type="evidence" value="ECO:0007669"/>
    <property type="project" value="UniProtKB-KW"/>
</dbReference>
<dbReference type="SUPFAM" id="SSF46458">
    <property type="entry name" value="Globin-like"/>
    <property type="match status" value="1"/>
</dbReference>
<sequence length="126" mass="14867">MSSDALLHDIVCHQDVHLMVDLFYDKVKIDPLLGPAFSHVDWIKHLPVMYDFWSSMLLGDRTYRGNPLQRHLDLPIDRRHFDRWLLLFEETVNDNFFGERADEAKSRAQAIAEIFQRKMGLQRLGD</sequence>
<dbReference type="Pfam" id="PF01152">
    <property type="entry name" value="Bac_globin"/>
    <property type="match status" value="1"/>
</dbReference>
<name>A0A364YAV3_9BACT</name>
<keyword evidence="3" id="KW-0479">Metal-binding</keyword>
<dbReference type="InterPro" id="IPR009050">
    <property type="entry name" value="Globin-like_sf"/>
</dbReference>
<organism evidence="5 6">
    <name type="scientific">Pseudochryseolinea flava</name>
    <dbReference type="NCBI Taxonomy" id="2059302"/>
    <lineage>
        <taxon>Bacteria</taxon>
        <taxon>Pseudomonadati</taxon>
        <taxon>Bacteroidota</taxon>
        <taxon>Cytophagia</taxon>
        <taxon>Cytophagales</taxon>
        <taxon>Fulvivirgaceae</taxon>
        <taxon>Pseudochryseolinea</taxon>
    </lineage>
</organism>
<evidence type="ECO:0000256" key="1">
    <source>
        <dbReference type="ARBA" id="ARBA00022448"/>
    </source>
</evidence>
<keyword evidence="4" id="KW-0408">Iron</keyword>
<accession>A0A364YAV3</accession>
<gene>
    <name evidence="5" type="ORF">DQQ10_00085</name>
</gene>